<evidence type="ECO:0000313" key="2">
    <source>
        <dbReference type="EMBL" id="MDA3616318.1"/>
    </source>
</evidence>
<protein>
    <submittedName>
        <fullName evidence="2">Uncharacterized protein</fullName>
    </submittedName>
</protein>
<organism evidence="2 3">
    <name type="scientific">Polluticaenibacter yanchengensis</name>
    <dbReference type="NCBI Taxonomy" id="3014562"/>
    <lineage>
        <taxon>Bacteria</taxon>
        <taxon>Pseudomonadati</taxon>
        <taxon>Bacteroidota</taxon>
        <taxon>Chitinophagia</taxon>
        <taxon>Chitinophagales</taxon>
        <taxon>Chitinophagaceae</taxon>
        <taxon>Polluticaenibacter</taxon>
    </lineage>
</organism>
<keyword evidence="3" id="KW-1185">Reference proteome</keyword>
<dbReference type="Proteomes" id="UP001210231">
    <property type="component" value="Unassembled WGS sequence"/>
</dbReference>
<feature type="compositionally biased region" description="Basic residues" evidence="1">
    <location>
        <begin position="49"/>
        <end position="61"/>
    </location>
</feature>
<comment type="caution">
    <text evidence="2">The sequence shown here is derived from an EMBL/GenBank/DDBJ whole genome shotgun (WGS) entry which is preliminary data.</text>
</comment>
<gene>
    <name evidence="2" type="ORF">O3P16_15990</name>
</gene>
<feature type="region of interest" description="Disordered" evidence="1">
    <location>
        <begin position="1"/>
        <end position="61"/>
    </location>
</feature>
<sequence>MLNKPTIDDGLPDTTGLVQAQRSTERSEPTVAGTNAAINTDAESPKKTGGFKKGFKTGRQP</sequence>
<proteinExistence type="predicted"/>
<dbReference type="RefSeq" id="WP_407032648.1">
    <property type="nucleotide sequence ID" value="NZ_JAQGEF010000027.1"/>
</dbReference>
<accession>A0ABT4UQ95</accession>
<reference evidence="2 3" key="1">
    <citation type="submission" date="2022-12" db="EMBL/GenBank/DDBJ databases">
        <title>Chitinophagaceae gen. sp. nov., a new member of the family Chitinophagaceae, isolated from soil in a chemical factory.</title>
        <authorList>
            <person name="Ke Z."/>
        </authorList>
    </citation>
    <scope>NUCLEOTIDE SEQUENCE [LARGE SCALE GENOMIC DNA]</scope>
    <source>
        <strain evidence="2 3">LY-5</strain>
    </source>
</reference>
<evidence type="ECO:0000256" key="1">
    <source>
        <dbReference type="SAM" id="MobiDB-lite"/>
    </source>
</evidence>
<feature type="compositionally biased region" description="Polar residues" evidence="1">
    <location>
        <begin position="32"/>
        <end position="42"/>
    </location>
</feature>
<name>A0ABT4UQ95_9BACT</name>
<dbReference type="EMBL" id="JAQGEF010000027">
    <property type="protein sequence ID" value="MDA3616318.1"/>
    <property type="molecule type" value="Genomic_DNA"/>
</dbReference>
<evidence type="ECO:0000313" key="3">
    <source>
        <dbReference type="Proteomes" id="UP001210231"/>
    </source>
</evidence>